<dbReference type="GO" id="GO:0016740">
    <property type="term" value="F:transferase activity"/>
    <property type="evidence" value="ECO:0007669"/>
    <property type="project" value="UniProtKB-KW"/>
</dbReference>
<keyword evidence="5 8" id="KW-0812">Transmembrane</keyword>
<sequence length="539" mass="60782">MLKYKPLRSEYLTLLAALFFILISNPVFWQHLYAVQQPSNVHGWLFMGVGALFLIVTLNLLLTLLALPYLLKPVLTVLLIITPFVVYFMAQFGVMINVDMLRNAAQTNTTETLDLLTPKLALYWLFLGGLPLYFLWCTPLKFRPLRREVWIKLSIVLASALVLGLISFGFYKEFASVFRNHRELRYLLAPTNYIQAASSYLKQNTKLQPLVVAPIGLDAKRSIIVGARPTLTVIVVGETARAANFSLNGYKKETNPRLKQEAGLINLPAVRSCGTDTAVSVPCMFSMFEKRHYSADQAQSHQGLLDVVQRAGYQVLWRDNQSGCKGACDRVPNENTSTFAEAKLCQDGECFDEALLQGLQERIDSLQRDTVIVLHMMGSHGPAYFKRYPKAFAKFQPTCDTAQLDQCTQTQITNSYDNSLLYTDFVLSNLIDLLRKNSSKVDTAMTYISDHGESLGERGLYLHGTPYLLAPDQQTHIPAMLWLSPDYAKRTQINLACLQNKAGNTYSHDNLFHSTLGLLNIKTSLYQSELDWYAPCRNK</sequence>
<dbReference type="PANTHER" id="PTHR30443">
    <property type="entry name" value="INNER MEMBRANE PROTEIN"/>
    <property type="match status" value="1"/>
</dbReference>
<dbReference type="EMBL" id="CP081150">
    <property type="protein sequence ID" value="QZA77245.1"/>
    <property type="molecule type" value="Genomic_DNA"/>
</dbReference>
<evidence type="ECO:0000256" key="7">
    <source>
        <dbReference type="ARBA" id="ARBA00023136"/>
    </source>
</evidence>
<evidence type="ECO:0000259" key="9">
    <source>
        <dbReference type="Pfam" id="PF00884"/>
    </source>
</evidence>
<keyword evidence="12" id="KW-1185">Reference proteome</keyword>
<dbReference type="RefSeq" id="WP_221005628.1">
    <property type="nucleotide sequence ID" value="NZ_CP081150.1"/>
</dbReference>
<accession>A0ABX8Z4E0</accession>
<feature type="domain" description="Sulfatase N-terminal" evidence="9">
    <location>
        <begin position="232"/>
        <end position="521"/>
    </location>
</feature>
<keyword evidence="6 8" id="KW-1133">Transmembrane helix</keyword>
<dbReference type="CDD" id="cd16017">
    <property type="entry name" value="LptA"/>
    <property type="match status" value="1"/>
</dbReference>
<dbReference type="Proteomes" id="UP000825679">
    <property type="component" value="Chromosome"/>
</dbReference>
<keyword evidence="2" id="KW-1003">Cell membrane</keyword>
<dbReference type="Pfam" id="PF00884">
    <property type="entry name" value="Sulfatase"/>
    <property type="match status" value="1"/>
</dbReference>
<evidence type="ECO:0000256" key="4">
    <source>
        <dbReference type="ARBA" id="ARBA00022679"/>
    </source>
</evidence>
<evidence type="ECO:0000256" key="5">
    <source>
        <dbReference type="ARBA" id="ARBA00022692"/>
    </source>
</evidence>
<evidence type="ECO:0000259" key="10">
    <source>
        <dbReference type="Pfam" id="PF08019"/>
    </source>
</evidence>
<evidence type="ECO:0000313" key="12">
    <source>
        <dbReference type="Proteomes" id="UP000825679"/>
    </source>
</evidence>
<dbReference type="PANTHER" id="PTHR30443:SF0">
    <property type="entry name" value="PHOSPHOETHANOLAMINE TRANSFERASE EPTA"/>
    <property type="match status" value="1"/>
</dbReference>
<dbReference type="InterPro" id="IPR058130">
    <property type="entry name" value="PEA_transf_C"/>
</dbReference>
<comment type="subcellular location">
    <subcellularLocation>
        <location evidence="1">Cell inner membrane</location>
        <topology evidence="1">Multi-pass membrane protein</topology>
    </subcellularLocation>
</comment>
<evidence type="ECO:0000256" key="6">
    <source>
        <dbReference type="ARBA" id="ARBA00022989"/>
    </source>
</evidence>
<dbReference type="Gene3D" id="3.40.720.10">
    <property type="entry name" value="Alkaline Phosphatase, subunit A"/>
    <property type="match status" value="1"/>
</dbReference>
<organism evidence="11 12">
    <name type="scientific">Deefgea tanakiae</name>
    <dbReference type="NCBI Taxonomy" id="2865840"/>
    <lineage>
        <taxon>Bacteria</taxon>
        <taxon>Pseudomonadati</taxon>
        <taxon>Pseudomonadota</taxon>
        <taxon>Betaproteobacteria</taxon>
        <taxon>Neisseriales</taxon>
        <taxon>Chitinibacteraceae</taxon>
        <taxon>Deefgea</taxon>
    </lineage>
</organism>
<evidence type="ECO:0000256" key="8">
    <source>
        <dbReference type="SAM" id="Phobius"/>
    </source>
</evidence>
<dbReference type="InterPro" id="IPR012549">
    <property type="entry name" value="EptA-like_N"/>
</dbReference>
<gene>
    <name evidence="11" type="ORF">K4H28_13270</name>
</gene>
<dbReference type="InterPro" id="IPR017850">
    <property type="entry name" value="Alkaline_phosphatase_core_sf"/>
</dbReference>
<dbReference type="SUPFAM" id="SSF53649">
    <property type="entry name" value="Alkaline phosphatase-like"/>
    <property type="match status" value="1"/>
</dbReference>
<proteinExistence type="predicted"/>
<feature type="transmembrane region" description="Helical" evidence="8">
    <location>
        <begin position="74"/>
        <end position="96"/>
    </location>
</feature>
<reference evidence="11 12" key="1">
    <citation type="submission" date="2021-08" db="EMBL/GenBank/DDBJ databases">
        <title>complete genome sequencing of Deefgea sp. D25.</title>
        <authorList>
            <person name="Bae J.-W."/>
            <person name="Gim D.-H."/>
        </authorList>
    </citation>
    <scope>NUCLEOTIDE SEQUENCE [LARGE SCALE GENOMIC DNA]</scope>
    <source>
        <strain evidence="11 12">D25</strain>
    </source>
</reference>
<dbReference type="NCBIfam" id="NF028537">
    <property type="entry name" value="P_eth_NH2_trans"/>
    <property type="match status" value="1"/>
</dbReference>
<feature type="transmembrane region" description="Helical" evidence="8">
    <location>
        <begin position="44"/>
        <end position="67"/>
    </location>
</feature>
<keyword evidence="4 11" id="KW-0808">Transferase</keyword>
<feature type="transmembrane region" description="Helical" evidence="8">
    <location>
        <begin position="116"/>
        <end position="137"/>
    </location>
</feature>
<evidence type="ECO:0000256" key="2">
    <source>
        <dbReference type="ARBA" id="ARBA00022475"/>
    </source>
</evidence>
<keyword evidence="7 8" id="KW-0472">Membrane</keyword>
<protein>
    <submittedName>
        <fullName evidence="11">Phosphoethanolamine--lipid A transferase</fullName>
    </submittedName>
</protein>
<feature type="transmembrane region" description="Helical" evidence="8">
    <location>
        <begin position="149"/>
        <end position="171"/>
    </location>
</feature>
<feature type="domain" description="Phosphoethanolamine transferase N-terminal" evidence="10">
    <location>
        <begin position="55"/>
        <end position="204"/>
    </location>
</feature>
<dbReference type="InterPro" id="IPR000917">
    <property type="entry name" value="Sulfatase_N"/>
</dbReference>
<dbReference type="Pfam" id="PF08019">
    <property type="entry name" value="EptA_B_N"/>
    <property type="match status" value="1"/>
</dbReference>
<keyword evidence="3" id="KW-0997">Cell inner membrane</keyword>
<evidence type="ECO:0000256" key="3">
    <source>
        <dbReference type="ARBA" id="ARBA00022519"/>
    </source>
</evidence>
<evidence type="ECO:0000313" key="11">
    <source>
        <dbReference type="EMBL" id="QZA77245.1"/>
    </source>
</evidence>
<evidence type="ECO:0000256" key="1">
    <source>
        <dbReference type="ARBA" id="ARBA00004429"/>
    </source>
</evidence>
<dbReference type="InterPro" id="IPR040423">
    <property type="entry name" value="PEA_transferase"/>
</dbReference>
<name>A0ABX8Z4E0_9NEIS</name>